<evidence type="ECO:0000313" key="15">
    <source>
        <dbReference type="EMBL" id="EKM58562.1"/>
    </source>
</evidence>
<dbReference type="PANTHER" id="PTHR46300:SF7">
    <property type="entry name" value="P450, PUTATIVE (EUROFUNG)-RELATED"/>
    <property type="match status" value="1"/>
</dbReference>
<dbReference type="Gene3D" id="1.10.630.10">
    <property type="entry name" value="Cytochrome P450"/>
    <property type="match status" value="1"/>
</dbReference>
<reference evidence="15 16" key="1">
    <citation type="journal article" date="2012" name="BMC Genomics">
        <title>Comparative genomics of the white-rot fungi, Phanerochaete carnosa and P. chrysosporium, to elucidate the genetic basis of the distinct wood types they colonize.</title>
        <authorList>
            <person name="Suzuki H."/>
            <person name="MacDonald J."/>
            <person name="Syed K."/>
            <person name="Salamov A."/>
            <person name="Hori C."/>
            <person name="Aerts A."/>
            <person name="Henrissat B."/>
            <person name="Wiebenga A."/>
            <person name="vanKuyk P.A."/>
            <person name="Barry K."/>
            <person name="Lindquist E."/>
            <person name="LaButti K."/>
            <person name="Lapidus A."/>
            <person name="Lucas S."/>
            <person name="Coutinho P."/>
            <person name="Gong Y."/>
            <person name="Samejima M."/>
            <person name="Mahadevan R."/>
            <person name="Abou-Zaid M."/>
            <person name="de Vries R.P."/>
            <person name="Igarashi K."/>
            <person name="Yadav J.S."/>
            <person name="Grigoriev I.V."/>
            <person name="Master E.R."/>
        </authorList>
    </citation>
    <scope>NUCLEOTIDE SEQUENCE [LARGE SCALE GENOMIC DNA]</scope>
    <source>
        <strain evidence="15 16">HHB-10118-sp</strain>
    </source>
</reference>
<evidence type="ECO:0000256" key="4">
    <source>
        <dbReference type="ARBA" id="ARBA00010617"/>
    </source>
</evidence>
<dbReference type="GO" id="GO:0004497">
    <property type="term" value="F:monooxygenase activity"/>
    <property type="evidence" value="ECO:0007669"/>
    <property type="project" value="UniProtKB-KW"/>
</dbReference>
<dbReference type="InterPro" id="IPR017972">
    <property type="entry name" value="Cyt_P450_CS"/>
</dbReference>
<dbReference type="GO" id="GO:0016705">
    <property type="term" value="F:oxidoreductase activity, acting on paired donors, with incorporation or reduction of molecular oxygen"/>
    <property type="evidence" value="ECO:0007669"/>
    <property type="project" value="InterPro"/>
</dbReference>
<evidence type="ECO:0000256" key="8">
    <source>
        <dbReference type="ARBA" id="ARBA00022989"/>
    </source>
</evidence>
<accession>K5X6Q1</accession>
<evidence type="ECO:0008006" key="17">
    <source>
        <dbReference type="Google" id="ProtNLM"/>
    </source>
</evidence>
<dbReference type="HOGENOM" id="CLU_001570_2_0_1"/>
<evidence type="ECO:0000256" key="6">
    <source>
        <dbReference type="ARBA" id="ARBA00022692"/>
    </source>
</evidence>
<evidence type="ECO:0000256" key="11">
    <source>
        <dbReference type="ARBA" id="ARBA00023033"/>
    </source>
</evidence>
<dbReference type="GO" id="GO:0020037">
    <property type="term" value="F:heme binding"/>
    <property type="evidence" value="ECO:0007669"/>
    <property type="project" value="InterPro"/>
</dbReference>
<dbReference type="EMBL" id="JH930470">
    <property type="protein sequence ID" value="EKM58562.1"/>
    <property type="molecule type" value="Genomic_DNA"/>
</dbReference>
<keyword evidence="16" id="KW-1185">Reference proteome</keyword>
<proteinExistence type="inferred from homology"/>
<dbReference type="InterPro" id="IPR036396">
    <property type="entry name" value="Cyt_P450_sf"/>
</dbReference>
<dbReference type="PROSITE" id="PS00086">
    <property type="entry name" value="CYTOCHROME_P450"/>
    <property type="match status" value="1"/>
</dbReference>
<comment type="cofactor">
    <cofactor evidence="1 13">
        <name>heme</name>
        <dbReference type="ChEBI" id="CHEBI:30413"/>
    </cofactor>
</comment>
<dbReference type="PRINTS" id="PR00385">
    <property type="entry name" value="P450"/>
</dbReference>
<evidence type="ECO:0000256" key="5">
    <source>
        <dbReference type="ARBA" id="ARBA00022617"/>
    </source>
</evidence>
<dbReference type="PRINTS" id="PR00463">
    <property type="entry name" value="EP450I"/>
</dbReference>
<dbReference type="PANTHER" id="PTHR46300">
    <property type="entry name" value="P450, PUTATIVE (EUROFUNG)-RELATED-RELATED"/>
    <property type="match status" value="1"/>
</dbReference>
<evidence type="ECO:0000256" key="10">
    <source>
        <dbReference type="ARBA" id="ARBA00023004"/>
    </source>
</evidence>
<evidence type="ECO:0000256" key="13">
    <source>
        <dbReference type="PIRSR" id="PIRSR602401-1"/>
    </source>
</evidence>
<keyword evidence="7 13" id="KW-0479">Metal-binding</keyword>
<dbReference type="InterPro" id="IPR050364">
    <property type="entry name" value="Cytochrome_P450_fung"/>
</dbReference>
<evidence type="ECO:0000256" key="7">
    <source>
        <dbReference type="ARBA" id="ARBA00022723"/>
    </source>
</evidence>
<evidence type="ECO:0000256" key="1">
    <source>
        <dbReference type="ARBA" id="ARBA00001971"/>
    </source>
</evidence>
<comment type="pathway">
    <text evidence="3">Secondary metabolite biosynthesis.</text>
</comment>
<keyword evidence="9 14" id="KW-0560">Oxidoreductase</keyword>
<dbReference type="OrthoDB" id="2789670at2759"/>
<dbReference type="SUPFAM" id="SSF48264">
    <property type="entry name" value="Cytochrome P450"/>
    <property type="match status" value="1"/>
</dbReference>
<dbReference type="AlphaFoldDB" id="K5X6Q1"/>
<dbReference type="Proteomes" id="UP000008370">
    <property type="component" value="Unassembled WGS sequence"/>
</dbReference>
<evidence type="ECO:0000256" key="9">
    <source>
        <dbReference type="ARBA" id="ARBA00023002"/>
    </source>
</evidence>
<dbReference type="GeneID" id="18915640"/>
<organism evidence="15 16">
    <name type="scientific">Phanerochaete carnosa (strain HHB-10118-sp)</name>
    <name type="common">White-rot fungus</name>
    <name type="synonym">Peniophora carnosa</name>
    <dbReference type="NCBI Taxonomy" id="650164"/>
    <lineage>
        <taxon>Eukaryota</taxon>
        <taxon>Fungi</taxon>
        <taxon>Dikarya</taxon>
        <taxon>Basidiomycota</taxon>
        <taxon>Agaricomycotina</taxon>
        <taxon>Agaricomycetes</taxon>
        <taxon>Polyporales</taxon>
        <taxon>Phanerochaetaceae</taxon>
        <taxon>Phanerochaete</taxon>
    </lineage>
</organism>
<keyword evidence="5 13" id="KW-0349">Heme</keyword>
<dbReference type="CDD" id="cd11065">
    <property type="entry name" value="CYP64-like"/>
    <property type="match status" value="1"/>
</dbReference>
<evidence type="ECO:0000256" key="2">
    <source>
        <dbReference type="ARBA" id="ARBA00004167"/>
    </source>
</evidence>
<comment type="subcellular location">
    <subcellularLocation>
        <location evidence="2">Membrane</location>
        <topology evidence="2">Single-pass membrane protein</topology>
    </subcellularLocation>
</comment>
<evidence type="ECO:0000313" key="16">
    <source>
        <dbReference type="Proteomes" id="UP000008370"/>
    </source>
</evidence>
<keyword evidence="12" id="KW-0472">Membrane</keyword>
<gene>
    <name evidence="15" type="ORF">PHACADRAFT_253005</name>
</gene>
<dbReference type="RefSeq" id="XP_007393871.1">
    <property type="nucleotide sequence ID" value="XM_007393809.1"/>
</dbReference>
<comment type="similarity">
    <text evidence="4 14">Belongs to the cytochrome P450 family.</text>
</comment>
<dbReference type="InParanoid" id="K5X6Q1"/>
<sequence length="408" mass="45458">MLHDFLGWGKAFAFLGYNDDWREHRRLFHQQFQGQAIQEYQHKMVKEARKLTAGLLTTDEFTKNLRLMSAATILGVTYGMDIRDNSDPYVVLAKKAMHSIVRATTPGSYMVEYVPFMRYIPSWAPGGKFKLEAAEWREAVSALFTKPLEHIKKEMVQGTAAPSIAVSLLASLEENSENSESERLIRNVTGMAYIGGSDTTVSVLGTFVLAMVLNPSVQAAAHEQIDRVVGNDSLPDYTYRELLPYVTAILHETLRWRPAGPLGIPHQVSADDEYNGFHIPAGAVVVGNVWAIFHDPVRFPNPDTFDPTRWLTSDGQLSEDVSDVMATFGSGRRICPGRHFAMESIWIAMVHILAMYDIEKLVDDTGKVVEPSGEYTSGLVVYPVPFKVIFKPRSAAALSLIQSMALDD</sequence>
<keyword evidence="10 13" id="KW-0408">Iron</keyword>
<evidence type="ECO:0000256" key="14">
    <source>
        <dbReference type="RuleBase" id="RU000461"/>
    </source>
</evidence>
<dbReference type="GO" id="GO:0005506">
    <property type="term" value="F:iron ion binding"/>
    <property type="evidence" value="ECO:0007669"/>
    <property type="project" value="InterPro"/>
</dbReference>
<dbReference type="GO" id="GO:0016020">
    <property type="term" value="C:membrane"/>
    <property type="evidence" value="ECO:0007669"/>
    <property type="project" value="UniProtKB-SubCell"/>
</dbReference>
<keyword evidence="6" id="KW-0812">Transmembrane</keyword>
<keyword evidence="11 14" id="KW-0503">Monooxygenase</keyword>
<evidence type="ECO:0000256" key="3">
    <source>
        <dbReference type="ARBA" id="ARBA00005179"/>
    </source>
</evidence>
<evidence type="ECO:0000256" key="12">
    <source>
        <dbReference type="ARBA" id="ARBA00023136"/>
    </source>
</evidence>
<name>K5X6Q1_PHACS</name>
<protein>
    <recommendedName>
        <fullName evidence="17">Cytochrome P450</fullName>
    </recommendedName>
</protein>
<dbReference type="Pfam" id="PF00067">
    <property type="entry name" value="p450"/>
    <property type="match status" value="1"/>
</dbReference>
<feature type="binding site" description="axial binding residue" evidence="13">
    <location>
        <position position="335"/>
    </location>
    <ligand>
        <name>heme</name>
        <dbReference type="ChEBI" id="CHEBI:30413"/>
    </ligand>
    <ligandPart>
        <name>Fe</name>
        <dbReference type="ChEBI" id="CHEBI:18248"/>
    </ligandPart>
</feature>
<dbReference type="InterPro" id="IPR001128">
    <property type="entry name" value="Cyt_P450"/>
</dbReference>
<dbReference type="KEGG" id="pco:PHACADRAFT_253005"/>
<keyword evidence="8" id="KW-1133">Transmembrane helix</keyword>
<dbReference type="InterPro" id="IPR002401">
    <property type="entry name" value="Cyt_P450_E_grp-I"/>
</dbReference>